<dbReference type="GO" id="GO:0007165">
    <property type="term" value="P:signal transduction"/>
    <property type="evidence" value="ECO:0007669"/>
    <property type="project" value="UniProtKB-KW"/>
</dbReference>
<reference evidence="4 5" key="1">
    <citation type="submission" date="2017-03" db="EMBL/GenBank/DDBJ databases">
        <title>Genome sequence of Clostridium oryzae DSM 28571.</title>
        <authorList>
            <person name="Poehlein A."/>
            <person name="Daniel R."/>
        </authorList>
    </citation>
    <scope>NUCLEOTIDE SEQUENCE [LARGE SCALE GENOMIC DNA]</scope>
    <source>
        <strain evidence="4 5">DSM 28571</strain>
    </source>
</reference>
<dbReference type="PROSITE" id="PS50111">
    <property type="entry name" value="CHEMOTAXIS_TRANSDUC_2"/>
    <property type="match status" value="1"/>
</dbReference>
<proteinExistence type="predicted"/>
<evidence type="ECO:0000256" key="2">
    <source>
        <dbReference type="PROSITE-ProRule" id="PRU00284"/>
    </source>
</evidence>
<dbReference type="Gene3D" id="1.10.287.950">
    <property type="entry name" value="Methyl-accepting chemotaxis protein"/>
    <property type="match status" value="1"/>
</dbReference>
<evidence type="ECO:0000313" key="5">
    <source>
        <dbReference type="Proteomes" id="UP000190080"/>
    </source>
</evidence>
<organism evidence="4 5">
    <name type="scientific">Clostridium oryzae</name>
    <dbReference type="NCBI Taxonomy" id="1450648"/>
    <lineage>
        <taxon>Bacteria</taxon>
        <taxon>Bacillati</taxon>
        <taxon>Bacillota</taxon>
        <taxon>Clostridia</taxon>
        <taxon>Eubacteriales</taxon>
        <taxon>Clostridiaceae</taxon>
        <taxon>Clostridium</taxon>
    </lineage>
</organism>
<dbReference type="OrthoDB" id="1674419at2"/>
<dbReference type="RefSeq" id="WP_079427879.1">
    <property type="nucleotide sequence ID" value="NZ_MZGV01000078.1"/>
</dbReference>
<sequence>MIFLDGLDNLKALAEVQVELMCDGVMFAIVEYDSIVWQISSSHFDSYKLAIGTKVDDSSSILDAINQKKITHSDIPSSVYGITMKVTAIPILDKNEHCCRAFVIILPKIHHIEGAFTEIAPMIAEMFPSGAFISLSDGTKITKIQSSNKFDISTIKVGSEINKSSIAYKALHTAKIQRADIDSSEYGCPVRLLAYPLIDNESNKVVGSMNIIRPKKNELDLHNMSETLENSLASISATIEELASSSSTIYENQQLLNNSINDISVLSDEINNISSFIEQLANQTKMLGLNASIEAARAGESGKGFGVVAKEIRKLSDQSKSTVPKIQQLTNHIKYKVNEIIKESEHSLSTTQEQAASTQEIASSIEEINSSSEKLAEIANSL</sequence>
<dbReference type="SUPFAM" id="SSF58104">
    <property type="entry name" value="Methyl-accepting chemotaxis protein (MCP) signaling domain"/>
    <property type="match status" value="1"/>
</dbReference>
<dbReference type="AlphaFoldDB" id="A0A1V4ICF5"/>
<dbReference type="GO" id="GO:0016020">
    <property type="term" value="C:membrane"/>
    <property type="evidence" value="ECO:0007669"/>
    <property type="project" value="InterPro"/>
</dbReference>
<dbReference type="InterPro" id="IPR004089">
    <property type="entry name" value="MCPsignal_dom"/>
</dbReference>
<evidence type="ECO:0000256" key="1">
    <source>
        <dbReference type="ARBA" id="ARBA00023224"/>
    </source>
</evidence>
<name>A0A1V4ICF5_9CLOT</name>
<dbReference type="PANTHER" id="PTHR32089">
    <property type="entry name" value="METHYL-ACCEPTING CHEMOTAXIS PROTEIN MCPB"/>
    <property type="match status" value="1"/>
</dbReference>
<feature type="domain" description="Methyl-accepting transducer" evidence="3">
    <location>
        <begin position="238"/>
        <end position="382"/>
    </location>
</feature>
<gene>
    <name evidence="4" type="primary">yfmS_6</name>
    <name evidence="4" type="ORF">CLORY_40270</name>
</gene>
<evidence type="ECO:0000259" key="3">
    <source>
        <dbReference type="PROSITE" id="PS50111"/>
    </source>
</evidence>
<dbReference type="SMART" id="SM00283">
    <property type="entry name" value="MA"/>
    <property type="match status" value="1"/>
</dbReference>
<dbReference type="Proteomes" id="UP000190080">
    <property type="component" value="Unassembled WGS sequence"/>
</dbReference>
<dbReference type="STRING" id="1450648.CLORY_40270"/>
<dbReference type="PANTHER" id="PTHR32089:SF112">
    <property type="entry name" value="LYSOZYME-LIKE PROTEIN-RELATED"/>
    <property type="match status" value="1"/>
</dbReference>
<keyword evidence="1 2" id="KW-0807">Transducer</keyword>
<keyword evidence="5" id="KW-1185">Reference proteome</keyword>
<dbReference type="EMBL" id="MZGV01000078">
    <property type="protein sequence ID" value="OPJ57609.1"/>
    <property type="molecule type" value="Genomic_DNA"/>
</dbReference>
<evidence type="ECO:0000313" key="4">
    <source>
        <dbReference type="EMBL" id="OPJ57609.1"/>
    </source>
</evidence>
<comment type="caution">
    <text evidence="4">The sequence shown here is derived from an EMBL/GenBank/DDBJ whole genome shotgun (WGS) entry which is preliminary data.</text>
</comment>
<dbReference type="Pfam" id="PF00015">
    <property type="entry name" value="MCPsignal"/>
    <property type="match status" value="1"/>
</dbReference>
<accession>A0A1V4ICF5</accession>
<protein>
    <submittedName>
        <fullName evidence="4">Putative sensory transducer protein YfmS</fullName>
    </submittedName>
</protein>